<protein>
    <recommendedName>
        <fullName evidence="3">histidine kinase</fullName>
        <ecNumber evidence="3">2.7.13.3</ecNumber>
    </recommendedName>
</protein>
<dbReference type="InterPro" id="IPR011006">
    <property type="entry name" value="CheY-like_superfamily"/>
</dbReference>
<keyword evidence="10" id="KW-0472">Membrane</keyword>
<dbReference type="InterPro" id="IPR004358">
    <property type="entry name" value="Sig_transdc_His_kin-like_C"/>
</dbReference>
<dbReference type="GO" id="GO:0005524">
    <property type="term" value="F:ATP binding"/>
    <property type="evidence" value="ECO:0007669"/>
    <property type="project" value="UniProtKB-KW"/>
</dbReference>
<dbReference type="PANTHER" id="PTHR45339">
    <property type="entry name" value="HYBRID SIGNAL TRANSDUCTION HISTIDINE KINASE J"/>
    <property type="match status" value="1"/>
</dbReference>
<evidence type="ECO:0000256" key="2">
    <source>
        <dbReference type="ARBA" id="ARBA00004651"/>
    </source>
</evidence>
<keyword evidence="7 10" id="KW-1133">Transmembrane helix</keyword>
<dbReference type="Proteomes" id="UP001060414">
    <property type="component" value="Chromosome"/>
</dbReference>
<dbReference type="InterPro" id="IPR036097">
    <property type="entry name" value="HisK_dim/P_sf"/>
</dbReference>
<dbReference type="Pfam" id="PF02518">
    <property type="entry name" value="HATPase_c"/>
    <property type="match status" value="1"/>
</dbReference>
<dbReference type="EMBL" id="CP092109">
    <property type="protein sequence ID" value="UWZ80166.1"/>
    <property type="molecule type" value="Genomic_DNA"/>
</dbReference>
<evidence type="ECO:0000256" key="7">
    <source>
        <dbReference type="ARBA" id="ARBA00022989"/>
    </source>
</evidence>
<keyword evidence="13" id="KW-0547">Nucleotide-binding</keyword>
<comment type="catalytic activity">
    <reaction evidence="1">
        <text>ATP + protein L-histidine = ADP + protein N-phospho-L-histidine.</text>
        <dbReference type="EC" id="2.7.13.3"/>
    </reaction>
</comment>
<dbReference type="SMART" id="SM00388">
    <property type="entry name" value="HisKA"/>
    <property type="match status" value="1"/>
</dbReference>
<proteinExistence type="predicted"/>
<dbReference type="Pfam" id="PF14827">
    <property type="entry name" value="dCache_3"/>
    <property type="match status" value="1"/>
</dbReference>
<dbReference type="InterPro" id="IPR029150">
    <property type="entry name" value="dCache_3"/>
</dbReference>
<evidence type="ECO:0000256" key="6">
    <source>
        <dbReference type="ARBA" id="ARBA00022692"/>
    </source>
</evidence>
<dbReference type="CDD" id="cd16922">
    <property type="entry name" value="HATPase_EvgS-ArcB-TorS-like"/>
    <property type="match status" value="1"/>
</dbReference>
<keyword evidence="13" id="KW-0067">ATP-binding</keyword>
<feature type="domain" description="Histidine kinase" evidence="11">
    <location>
        <begin position="375"/>
        <end position="596"/>
    </location>
</feature>
<name>A0ABY5ZSF6_9BACT</name>
<dbReference type="CDD" id="cd00082">
    <property type="entry name" value="HisKA"/>
    <property type="match status" value="1"/>
</dbReference>
<evidence type="ECO:0000259" key="12">
    <source>
        <dbReference type="PROSITE" id="PS50110"/>
    </source>
</evidence>
<keyword evidence="5 9" id="KW-0597">Phosphoprotein</keyword>
<dbReference type="SMART" id="SM00448">
    <property type="entry name" value="REC"/>
    <property type="match status" value="1"/>
</dbReference>
<keyword evidence="14" id="KW-1185">Reference proteome</keyword>
<feature type="transmembrane region" description="Helical" evidence="10">
    <location>
        <begin position="320"/>
        <end position="342"/>
    </location>
</feature>
<feature type="domain" description="Response regulatory" evidence="12">
    <location>
        <begin position="622"/>
        <end position="741"/>
    </location>
</feature>
<dbReference type="SUPFAM" id="SSF103190">
    <property type="entry name" value="Sensory domain-like"/>
    <property type="match status" value="1"/>
</dbReference>
<dbReference type="PROSITE" id="PS50109">
    <property type="entry name" value="HIS_KIN"/>
    <property type="match status" value="1"/>
</dbReference>
<dbReference type="EC" id="2.7.13.3" evidence="3"/>
<dbReference type="Gene3D" id="1.10.287.130">
    <property type="match status" value="1"/>
</dbReference>
<dbReference type="SUPFAM" id="SSF52172">
    <property type="entry name" value="CheY-like"/>
    <property type="match status" value="1"/>
</dbReference>
<dbReference type="PRINTS" id="PR00344">
    <property type="entry name" value="BCTRLSENSOR"/>
</dbReference>
<reference evidence="13" key="1">
    <citation type="journal article" date="2022" name="Environ. Microbiol.">
        <title>Geoalkalibacter halelectricus SAP #1 sp. nov. possessing extracellular electron transfer and mineral#reducing capabilities from a haloalkaline environment.</title>
        <authorList>
            <person name="Yadav S."/>
            <person name="Singh R."/>
            <person name="Sundharam S.S."/>
            <person name="Chaudhary S."/>
            <person name="Krishnamurthi S."/>
            <person name="Patil S.A."/>
        </authorList>
    </citation>
    <scope>NUCLEOTIDE SEQUENCE</scope>
    <source>
        <strain evidence="13">SAP-1</strain>
    </source>
</reference>
<sequence>MSKPAQRFLLVLVLLLAWALVAVSLKGRNDEQIAAYLSQRAEIQGMAWRATVQMFEQGLDIYMQEYLLLPDVMELLVASVDPEQRDEARTLLYRRLHATYLMLSDKGLRQIHFHLPDGTSLLRFHAPSQFGDNLLGFRYAVRMANRELRPLSGFEVGRNMSAFRLVRPVIDAQGRHLGSVELGLPFEHLRRFIAELDGGYEFALLLNREMLDAALPADLPLHGPWPGDPDTWMVEDPRRELPHSAPSLSARAAKIETLLGARDEVRKVLRSGQSTAFGLKLDGHYHAVAFTPVYDMEGRLGAYLASYGPAPRLDRLAVNFWVNLIAPTIFLAALGFAGHRLLENRARLQQAMEESRRMAEEAQAANAAKSQFLANMSHEIRTPMNGIIGMAGLLLEAELSAEQRQYAATVRGSCEALLGILNDILDFSKIEAGRLDLQSIDFDLRHILSAVTDLLEHGAREKALGFAWHLEPDVPSALRGDPGRLRQILLNLGGNAVKFTAAGEIRILVKLVAQEAQRVRLRFEVRDTGIGIAPDKMQALFQPFGQLDASHARAFGGTGLGLAICRRLVEMMGGEIGVHSNPGKGSCFWFELPLARAHQPATARADTLAAPPVELARHAAARILLAEDNAVNRLVALRMLEKLGLRAEAVNDGRAALAALDAQPYDLVLLDIQMPECDGFAVIEALRSGRRGSPNRNTPVIALTAHAMKGDEQRCLDAGMNDYLAKPVRAEDLARKLDRWLNA</sequence>
<dbReference type="Pfam" id="PF00512">
    <property type="entry name" value="HisKA"/>
    <property type="match status" value="1"/>
</dbReference>
<dbReference type="Gene3D" id="3.40.50.2300">
    <property type="match status" value="1"/>
</dbReference>
<dbReference type="PANTHER" id="PTHR45339:SF1">
    <property type="entry name" value="HYBRID SIGNAL TRANSDUCTION HISTIDINE KINASE J"/>
    <property type="match status" value="1"/>
</dbReference>
<dbReference type="SUPFAM" id="SSF47384">
    <property type="entry name" value="Homodimeric domain of signal transducing histidine kinase"/>
    <property type="match status" value="1"/>
</dbReference>
<evidence type="ECO:0000256" key="4">
    <source>
        <dbReference type="ARBA" id="ARBA00022475"/>
    </source>
</evidence>
<dbReference type="SMART" id="SM00387">
    <property type="entry name" value="HATPase_c"/>
    <property type="match status" value="1"/>
</dbReference>
<organism evidence="13 14">
    <name type="scientific">Geoalkalibacter halelectricus</name>
    <dbReference type="NCBI Taxonomy" id="2847045"/>
    <lineage>
        <taxon>Bacteria</taxon>
        <taxon>Pseudomonadati</taxon>
        <taxon>Thermodesulfobacteriota</taxon>
        <taxon>Desulfuromonadia</taxon>
        <taxon>Desulfuromonadales</taxon>
        <taxon>Geoalkalibacteraceae</taxon>
        <taxon>Geoalkalibacter</taxon>
    </lineage>
</organism>
<accession>A0ABY5ZSF6</accession>
<dbReference type="Pfam" id="PF00072">
    <property type="entry name" value="Response_reg"/>
    <property type="match status" value="1"/>
</dbReference>
<evidence type="ECO:0000256" key="1">
    <source>
        <dbReference type="ARBA" id="ARBA00000085"/>
    </source>
</evidence>
<dbReference type="InterPro" id="IPR036890">
    <property type="entry name" value="HATPase_C_sf"/>
</dbReference>
<gene>
    <name evidence="13" type="ORF">L9S41_01925</name>
</gene>
<dbReference type="InterPro" id="IPR029151">
    <property type="entry name" value="Sensor-like_sf"/>
</dbReference>
<keyword evidence="8" id="KW-0902">Two-component regulatory system</keyword>
<dbReference type="PROSITE" id="PS50110">
    <property type="entry name" value="RESPONSE_REGULATORY"/>
    <property type="match status" value="1"/>
</dbReference>
<evidence type="ECO:0000256" key="5">
    <source>
        <dbReference type="ARBA" id="ARBA00022553"/>
    </source>
</evidence>
<dbReference type="InterPro" id="IPR003661">
    <property type="entry name" value="HisK_dim/P_dom"/>
</dbReference>
<evidence type="ECO:0000313" key="14">
    <source>
        <dbReference type="Proteomes" id="UP001060414"/>
    </source>
</evidence>
<dbReference type="Gene3D" id="3.30.565.10">
    <property type="entry name" value="Histidine kinase-like ATPase, C-terminal domain"/>
    <property type="match status" value="1"/>
</dbReference>
<evidence type="ECO:0000256" key="9">
    <source>
        <dbReference type="PROSITE-ProRule" id="PRU00169"/>
    </source>
</evidence>
<evidence type="ECO:0000256" key="8">
    <source>
        <dbReference type="ARBA" id="ARBA00023012"/>
    </source>
</evidence>
<evidence type="ECO:0000256" key="10">
    <source>
        <dbReference type="SAM" id="Phobius"/>
    </source>
</evidence>
<feature type="modified residue" description="4-aspartylphosphate" evidence="9">
    <location>
        <position position="671"/>
    </location>
</feature>
<dbReference type="RefSeq" id="WP_260748523.1">
    <property type="nucleotide sequence ID" value="NZ_CP092109.1"/>
</dbReference>
<dbReference type="CDD" id="cd17546">
    <property type="entry name" value="REC_hyHK_CKI1_RcsC-like"/>
    <property type="match status" value="1"/>
</dbReference>
<keyword evidence="6 10" id="KW-0812">Transmembrane</keyword>
<dbReference type="SUPFAM" id="SSF55874">
    <property type="entry name" value="ATPase domain of HSP90 chaperone/DNA topoisomerase II/histidine kinase"/>
    <property type="match status" value="1"/>
</dbReference>
<evidence type="ECO:0000256" key="3">
    <source>
        <dbReference type="ARBA" id="ARBA00012438"/>
    </source>
</evidence>
<dbReference type="InterPro" id="IPR005467">
    <property type="entry name" value="His_kinase_dom"/>
</dbReference>
<dbReference type="InterPro" id="IPR001789">
    <property type="entry name" value="Sig_transdc_resp-reg_receiver"/>
</dbReference>
<dbReference type="InterPro" id="IPR003594">
    <property type="entry name" value="HATPase_dom"/>
</dbReference>
<keyword evidence="4" id="KW-1003">Cell membrane</keyword>
<comment type="subcellular location">
    <subcellularLocation>
        <location evidence="2">Cell membrane</location>
        <topology evidence="2">Multi-pass membrane protein</topology>
    </subcellularLocation>
</comment>
<evidence type="ECO:0000313" key="13">
    <source>
        <dbReference type="EMBL" id="UWZ80166.1"/>
    </source>
</evidence>
<evidence type="ECO:0000259" key="11">
    <source>
        <dbReference type="PROSITE" id="PS50109"/>
    </source>
</evidence>